<reference evidence="2 3" key="1">
    <citation type="submission" date="2019-03" db="EMBL/GenBank/DDBJ databases">
        <title>Single cell metagenomics reveals metabolic interactions within the superorganism composed of flagellate Streblomastix strix and complex community of Bacteroidetes bacteria on its surface.</title>
        <authorList>
            <person name="Treitli S.C."/>
            <person name="Kolisko M."/>
            <person name="Husnik F."/>
            <person name="Keeling P."/>
            <person name="Hampl V."/>
        </authorList>
    </citation>
    <scope>NUCLEOTIDE SEQUENCE [LARGE SCALE GENOMIC DNA]</scope>
    <source>
        <strain evidence="2">ST1C</strain>
    </source>
</reference>
<accession>A0A5J4T096</accession>
<dbReference type="Proteomes" id="UP000324800">
    <property type="component" value="Unassembled WGS sequence"/>
</dbReference>
<proteinExistence type="predicted"/>
<name>A0A5J4T096_9EUKA</name>
<gene>
    <name evidence="2" type="ORF">EZS28_051858</name>
</gene>
<feature type="region of interest" description="Disordered" evidence="1">
    <location>
        <begin position="117"/>
        <end position="143"/>
    </location>
</feature>
<feature type="non-terminal residue" evidence="2">
    <location>
        <position position="1"/>
    </location>
</feature>
<organism evidence="2 3">
    <name type="scientific">Streblomastix strix</name>
    <dbReference type="NCBI Taxonomy" id="222440"/>
    <lineage>
        <taxon>Eukaryota</taxon>
        <taxon>Metamonada</taxon>
        <taxon>Preaxostyla</taxon>
        <taxon>Oxymonadida</taxon>
        <taxon>Streblomastigidae</taxon>
        <taxon>Streblomastix</taxon>
    </lineage>
</organism>
<evidence type="ECO:0000313" key="2">
    <source>
        <dbReference type="EMBL" id="KAA6351073.1"/>
    </source>
</evidence>
<feature type="compositionally biased region" description="Polar residues" evidence="1">
    <location>
        <begin position="122"/>
        <end position="134"/>
    </location>
</feature>
<protein>
    <submittedName>
        <fullName evidence="2">Uncharacterized protein</fullName>
    </submittedName>
</protein>
<evidence type="ECO:0000256" key="1">
    <source>
        <dbReference type="SAM" id="MobiDB-lite"/>
    </source>
</evidence>
<dbReference type="AlphaFoldDB" id="A0A5J4T096"/>
<comment type="caution">
    <text evidence="2">The sequence shown here is derived from an EMBL/GenBank/DDBJ whole genome shotgun (WGS) entry which is preliminary data.</text>
</comment>
<evidence type="ECO:0000313" key="3">
    <source>
        <dbReference type="Proteomes" id="UP000324800"/>
    </source>
</evidence>
<sequence length="160" mass="17989">TEGRNDLNDLQDKQLHATDRHIRNTVQQTNQQLCNSGSQRPRGILPQHVQLQMEQSQTIFPSTNTSIKQIIIENEIRQSTGNINSTDLAGTIVVHQIKEFIRQIPFLWIIRQNPGDGIENEGQGSKSSTRQSGRLPSGPVADVGRDLLMRCMNMQGFSED</sequence>
<dbReference type="EMBL" id="SNRW01039666">
    <property type="protein sequence ID" value="KAA6351073.1"/>
    <property type="molecule type" value="Genomic_DNA"/>
</dbReference>